<dbReference type="PROSITE" id="PS51939">
    <property type="entry name" value="XRRM"/>
    <property type="match status" value="1"/>
</dbReference>
<evidence type="ECO:0000256" key="11">
    <source>
        <dbReference type="ARBA" id="ARBA00023242"/>
    </source>
</evidence>
<dbReference type="OrthoDB" id="439993at2759"/>
<dbReference type="SUPFAM" id="SSF54928">
    <property type="entry name" value="RNA-binding domain, RBD"/>
    <property type="match status" value="1"/>
</dbReference>
<keyword evidence="11" id="KW-0539">Nucleus</keyword>
<dbReference type="GO" id="GO:0006397">
    <property type="term" value="P:mRNA processing"/>
    <property type="evidence" value="ECO:0007669"/>
    <property type="project" value="UniProtKB-KW"/>
</dbReference>
<dbReference type="InterPro" id="IPR034887">
    <property type="entry name" value="LARP7_RRM1"/>
</dbReference>
<dbReference type="Pfam" id="PF08777">
    <property type="entry name" value="RRM_3"/>
    <property type="match status" value="1"/>
</dbReference>
<dbReference type="InterPro" id="IPR002344">
    <property type="entry name" value="Lupus_La"/>
</dbReference>
<dbReference type="InterPro" id="IPR035979">
    <property type="entry name" value="RBD_domain_sf"/>
</dbReference>
<accession>A0A8K0DI71</accession>
<evidence type="ECO:0000256" key="12">
    <source>
        <dbReference type="ARBA" id="ARBA00029640"/>
    </source>
</evidence>
<dbReference type="InterPro" id="IPR006630">
    <property type="entry name" value="La_HTH"/>
</dbReference>
<dbReference type="PROSITE" id="PS50102">
    <property type="entry name" value="RRM"/>
    <property type="match status" value="1"/>
</dbReference>
<evidence type="ECO:0000313" key="19">
    <source>
        <dbReference type="Proteomes" id="UP000801492"/>
    </source>
</evidence>
<evidence type="ECO:0000256" key="2">
    <source>
        <dbReference type="ARBA" id="ARBA00008680"/>
    </source>
</evidence>
<feature type="compositionally biased region" description="Basic and acidic residues" evidence="14">
    <location>
        <begin position="208"/>
        <end position="218"/>
    </location>
</feature>
<dbReference type="SMART" id="SM00715">
    <property type="entry name" value="LA"/>
    <property type="match status" value="1"/>
</dbReference>
<dbReference type="InterPro" id="IPR036388">
    <property type="entry name" value="WH-like_DNA-bd_sf"/>
</dbReference>
<dbReference type="SMART" id="SM00360">
    <property type="entry name" value="RRM"/>
    <property type="match status" value="1"/>
</dbReference>
<comment type="caution">
    <text evidence="18">The sequence shown here is derived from an EMBL/GenBank/DDBJ whole genome shotgun (WGS) entry which is preliminary data.</text>
</comment>
<organism evidence="18 19">
    <name type="scientific">Ignelater luminosus</name>
    <name type="common">Cucubano</name>
    <name type="synonym">Pyrophorus luminosus</name>
    <dbReference type="NCBI Taxonomy" id="2038154"/>
    <lineage>
        <taxon>Eukaryota</taxon>
        <taxon>Metazoa</taxon>
        <taxon>Ecdysozoa</taxon>
        <taxon>Arthropoda</taxon>
        <taxon>Hexapoda</taxon>
        <taxon>Insecta</taxon>
        <taxon>Pterygota</taxon>
        <taxon>Neoptera</taxon>
        <taxon>Endopterygota</taxon>
        <taxon>Coleoptera</taxon>
        <taxon>Polyphaga</taxon>
        <taxon>Elateriformia</taxon>
        <taxon>Elateroidea</taxon>
        <taxon>Elateridae</taxon>
        <taxon>Agrypninae</taxon>
        <taxon>Pyrophorini</taxon>
        <taxon>Ignelater</taxon>
    </lineage>
</organism>
<dbReference type="InterPro" id="IPR014886">
    <property type="entry name" value="La_xRRM"/>
</dbReference>
<sequence>METEHFTEEQAHKKGRHRKKQLYNSILQQMEFYFSDSNLTKDRFLSQLIQTDPYVDIDVFLKFNKIRKLTANIEDITKAVSKSELLELSDDKTKICRKLPVQVKENVDECTVYVERLKSDATHEWLMSIFSEFGNVVYVSIPKYKHNGMIKGFAFIEFENEDGAKAALEYFESINCKIPSHMEPEHLCSIATYEGDGKNASISQLSKNLEDREENKEKSKGKKHKHSEEKKESESKNKKRKHSNSGDDEVGKKKTKTHEQPEDIENLEQDNEALEASEPMSEGDTEGDEKKKKKHKKAHRKKVNLKEIGLQILSKKDWKKMRNRYLDMQKKTMKQLKMHLNRQRFNKRYESNKNSQTTYRKENVQIEDSKKNGESNPKEAGTQFIPGSIVKILLLEPCEENKKLKAEIKTFSSEIKYIDIPHPVGSQEIYVRFSDNKNAQTFCGSNFNKGRLCVLDGNEEKSYWEKIEDARQSKQKRSAVKQRGRDKLLKKAEKQAATHVRFDNNDSE</sequence>
<evidence type="ECO:0000259" key="16">
    <source>
        <dbReference type="PROSITE" id="PS50961"/>
    </source>
</evidence>
<feature type="compositionally biased region" description="Acidic residues" evidence="14">
    <location>
        <begin position="262"/>
        <end position="287"/>
    </location>
</feature>
<evidence type="ECO:0000256" key="3">
    <source>
        <dbReference type="ARBA" id="ARBA00015867"/>
    </source>
</evidence>
<evidence type="ECO:0000259" key="17">
    <source>
        <dbReference type="PROSITE" id="PS51939"/>
    </source>
</evidence>
<dbReference type="GO" id="GO:0005654">
    <property type="term" value="C:nucleoplasm"/>
    <property type="evidence" value="ECO:0007669"/>
    <property type="project" value="UniProtKB-SubCell"/>
</dbReference>
<feature type="compositionally biased region" description="Basic and acidic residues" evidence="14">
    <location>
        <begin position="226"/>
        <end position="236"/>
    </location>
</feature>
<evidence type="ECO:0000256" key="6">
    <source>
        <dbReference type="ARBA" id="ARBA00022871"/>
    </source>
</evidence>
<evidence type="ECO:0000256" key="13">
    <source>
        <dbReference type="PROSITE-ProRule" id="PRU00332"/>
    </source>
</evidence>
<dbReference type="SUPFAM" id="SSF46785">
    <property type="entry name" value="Winged helix' DNA-binding domain"/>
    <property type="match status" value="1"/>
</dbReference>
<evidence type="ECO:0000313" key="18">
    <source>
        <dbReference type="EMBL" id="KAF2904007.1"/>
    </source>
</evidence>
<feature type="region of interest" description="Disordered" evidence="14">
    <location>
        <begin position="474"/>
        <end position="508"/>
    </location>
</feature>
<dbReference type="Pfam" id="PF00076">
    <property type="entry name" value="RRM_1"/>
    <property type="match status" value="1"/>
</dbReference>
<evidence type="ECO:0000259" key="15">
    <source>
        <dbReference type="PROSITE" id="PS50102"/>
    </source>
</evidence>
<feature type="domain" description="XRRM" evidence="17">
    <location>
        <begin position="383"/>
        <end position="494"/>
    </location>
</feature>
<protein>
    <recommendedName>
        <fullName evidence="3">La-related protein 7</fullName>
    </recommendedName>
    <alternativeName>
        <fullName evidence="12">La ribonucleoprotein domain family member 7</fullName>
    </alternativeName>
</protein>
<dbReference type="PROSITE" id="PS50961">
    <property type="entry name" value="HTH_LA"/>
    <property type="match status" value="1"/>
</dbReference>
<keyword evidence="8" id="KW-0805">Transcription regulation</keyword>
<comment type="subcellular location">
    <subcellularLocation>
        <location evidence="1">Nucleus</location>
        <location evidence="1">Nucleoplasm</location>
    </subcellularLocation>
</comment>
<reference evidence="18" key="1">
    <citation type="submission" date="2019-08" db="EMBL/GenBank/DDBJ databases">
        <title>The genome of the North American firefly Photinus pyralis.</title>
        <authorList>
            <consortium name="Photinus pyralis genome working group"/>
            <person name="Fallon T.R."/>
            <person name="Sander Lower S.E."/>
            <person name="Weng J.-K."/>
        </authorList>
    </citation>
    <scope>NUCLEOTIDE SEQUENCE</scope>
    <source>
        <strain evidence="18">TRF0915ILg1</strain>
        <tissue evidence="18">Whole body</tissue>
    </source>
</reference>
<dbReference type="Pfam" id="PF05383">
    <property type="entry name" value="La"/>
    <property type="match status" value="1"/>
</dbReference>
<dbReference type="GO" id="GO:0008380">
    <property type="term" value="P:RNA splicing"/>
    <property type="evidence" value="ECO:0007669"/>
    <property type="project" value="UniProtKB-KW"/>
</dbReference>
<dbReference type="Gene3D" id="1.10.10.10">
    <property type="entry name" value="Winged helix-like DNA-binding domain superfamily/Winged helix DNA-binding domain"/>
    <property type="match status" value="1"/>
</dbReference>
<dbReference type="GO" id="GO:0030154">
    <property type="term" value="P:cell differentiation"/>
    <property type="evidence" value="ECO:0007669"/>
    <property type="project" value="UniProtKB-KW"/>
</dbReference>
<evidence type="ECO:0000256" key="14">
    <source>
        <dbReference type="SAM" id="MobiDB-lite"/>
    </source>
</evidence>
<evidence type="ECO:0000256" key="8">
    <source>
        <dbReference type="ARBA" id="ARBA00023015"/>
    </source>
</evidence>
<dbReference type="PANTHER" id="PTHR22792:SF62">
    <property type="entry name" value="LA-RELATED PROTEIN 7"/>
    <property type="match status" value="1"/>
</dbReference>
<evidence type="ECO:0000256" key="5">
    <source>
        <dbReference type="ARBA" id="ARBA00022782"/>
    </source>
</evidence>
<keyword evidence="19" id="KW-1185">Reference proteome</keyword>
<keyword evidence="4" id="KW-0507">mRNA processing</keyword>
<keyword evidence="9" id="KW-0804">Transcription</keyword>
<keyword evidence="6" id="KW-0744">Spermatogenesis</keyword>
<dbReference type="GO" id="GO:1990904">
    <property type="term" value="C:ribonucleoprotein complex"/>
    <property type="evidence" value="ECO:0007669"/>
    <property type="project" value="UniProtKB-UniRule"/>
</dbReference>
<dbReference type="CDD" id="cd07323">
    <property type="entry name" value="LAM"/>
    <property type="match status" value="1"/>
</dbReference>
<keyword evidence="10" id="KW-0508">mRNA splicing</keyword>
<dbReference type="CDD" id="cd12290">
    <property type="entry name" value="RRM1_LARP7"/>
    <property type="match status" value="1"/>
</dbReference>
<dbReference type="Proteomes" id="UP000801492">
    <property type="component" value="Unassembled WGS sequence"/>
</dbReference>
<keyword evidence="7 13" id="KW-0694">RNA-binding</keyword>
<dbReference type="PRINTS" id="PR00302">
    <property type="entry name" value="LUPUSLA"/>
</dbReference>
<feature type="compositionally biased region" description="Basic and acidic residues" evidence="14">
    <location>
        <begin position="483"/>
        <end position="508"/>
    </location>
</feature>
<dbReference type="Gene3D" id="3.30.70.330">
    <property type="match status" value="2"/>
</dbReference>
<feature type="domain" description="HTH La-type RNA-binding" evidence="16">
    <location>
        <begin position="16"/>
        <end position="105"/>
    </location>
</feature>
<evidence type="ECO:0000256" key="1">
    <source>
        <dbReference type="ARBA" id="ARBA00004642"/>
    </source>
</evidence>
<dbReference type="GO" id="GO:0003723">
    <property type="term" value="F:RNA binding"/>
    <property type="evidence" value="ECO:0007669"/>
    <property type="project" value="UniProtKB-UniRule"/>
</dbReference>
<dbReference type="GO" id="GO:0007283">
    <property type="term" value="P:spermatogenesis"/>
    <property type="evidence" value="ECO:0007669"/>
    <property type="project" value="UniProtKB-KW"/>
</dbReference>
<evidence type="ECO:0000256" key="7">
    <source>
        <dbReference type="ARBA" id="ARBA00022884"/>
    </source>
</evidence>
<feature type="compositionally biased region" description="Basic and acidic residues" evidence="14">
    <location>
        <begin position="249"/>
        <end position="261"/>
    </location>
</feature>
<feature type="domain" description="RRM" evidence="15">
    <location>
        <begin position="110"/>
        <end position="207"/>
    </location>
</feature>
<dbReference type="PANTHER" id="PTHR22792">
    <property type="entry name" value="LUPUS LA PROTEIN-RELATED"/>
    <property type="match status" value="1"/>
</dbReference>
<dbReference type="InterPro" id="IPR012677">
    <property type="entry name" value="Nucleotide-bd_a/b_plait_sf"/>
</dbReference>
<dbReference type="InterPro" id="IPR036390">
    <property type="entry name" value="WH_DNA-bd_sf"/>
</dbReference>
<feature type="region of interest" description="Disordered" evidence="14">
    <location>
        <begin position="349"/>
        <end position="381"/>
    </location>
</feature>
<proteinExistence type="inferred from homology"/>
<dbReference type="AlphaFoldDB" id="A0A8K0DI71"/>
<feature type="compositionally biased region" description="Basic and acidic residues" evidence="14">
    <location>
        <begin position="359"/>
        <end position="377"/>
    </location>
</feature>
<comment type="similarity">
    <text evidence="2">Belongs to the LARP7 family.</text>
</comment>
<evidence type="ECO:0000256" key="4">
    <source>
        <dbReference type="ARBA" id="ARBA00022664"/>
    </source>
</evidence>
<keyword evidence="5" id="KW-0221">Differentiation</keyword>
<feature type="region of interest" description="Disordered" evidence="14">
    <location>
        <begin position="207"/>
        <end position="301"/>
    </location>
</feature>
<evidence type="ECO:0000256" key="9">
    <source>
        <dbReference type="ARBA" id="ARBA00023163"/>
    </source>
</evidence>
<gene>
    <name evidence="18" type="ORF">ILUMI_02178</name>
</gene>
<feature type="compositionally biased region" description="Basic residues" evidence="14">
    <location>
        <begin position="291"/>
        <end position="301"/>
    </location>
</feature>
<evidence type="ECO:0000256" key="10">
    <source>
        <dbReference type="ARBA" id="ARBA00023187"/>
    </source>
</evidence>
<dbReference type="InterPro" id="IPR045180">
    <property type="entry name" value="La_dom_prot"/>
</dbReference>
<name>A0A8K0DI71_IGNLU</name>
<dbReference type="InterPro" id="IPR000504">
    <property type="entry name" value="RRM_dom"/>
</dbReference>
<dbReference type="EMBL" id="VTPC01000880">
    <property type="protein sequence ID" value="KAF2904007.1"/>
    <property type="molecule type" value="Genomic_DNA"/>
</dbReference>